<protein>
    <submittedName>
        <fullName evidence="2">Transcriptional regulator</fullName>
    </submittedName>
</protein>
<dbReference type="InterPro" id="IPR010982">
    <property type="entry name" value="Lambda_DNA-bd_dom_sf"/>
</dbReference>
<dbReference type="AlphaFoldDB" id="A0A229SQ64"/>
<feature type="domain" description="DUF5753" evidence="1">
    <location>
        <begin position="90"/>
        <end position="268"/>
    </location>
</feature>
<keyword evidence="3" id="KW-1185">Reference proteome</keyword>
<dbReference type="Pfam" id="PF19054">
    <property type="entry name" value="DUF5753"/>
    <property type="match status" value="1"/>
</dbReference>
<organism evidence="2 3">
    <name type="scientific">Amycolatopsis vastitatis</name>
    <dbReference type="NCBI Taxonomy" id="1905142"/>
    <lineage>
        <taxon>Bacteria</taxon>
        <taxon>Bacillati</taxon>
        <taxon>Actinomycetota</taxon>
        <taxon>Actinomycetes</taxon>
        <taxon>Pseudonocardiales</taxon>
        <taxon>Pseudonocardiaceae</taxon>
        <taxon>Amycolatopsis</taxon>
    </lineage>
</organism>
<dbReference type="Proteomes" id="UP000215199">
    <property type="component" value="Unassembled WGS sequence"/>
</dbReference>
<dbReference type="Pfam" id="PF13560">
    <property type="entry name" value="HTH_31"/>
    <property type="match status" value="1"/>
</dbReference>
<evidence type="ECO:0000313" key="3">
    <source>
        <dbReference type="Proteomes" id="UP000215199"/>
    </source>
</evidence>
<dbReference type="GO" id="GO:0003677">
    <property type="term" value="F:DNA binding"/>
    <property type="evidence" value="ECO:0007669"/>
    <property type="project" value="InterPro"/>
</dbReference>
<proteinExistence type="predicted"/>
<dbReference type="OrthoDB" id="4285266at2"/>
<name>A0A229SQ64_9PSEU</name>
<dbReference type="SUPFAM" id="SSF47413">
    <property type="entry name" value="lambda repressor-like DNA-binding domains"/>
    <property type="match status" value="1"/>
</dbReference>
<evidence type="ECO:0000313" key="2">
    <source>
        <dbReference type="EMBL" id="OXM60924.1"/>
    </source>
</evidence>
<dbReference type="EMBL" id="NMUL01000053">
    <property type="protein sequence ID" value="OXM60924.1"/>
    <property type="molecule type" value="Genomic_DNA"/>
</dbReference>
<comment type="caution">
    <text evidence="2">The sequence shown here is derived from an EMBL/GenBank/DDBJ whole genome shotgun (WGS) entry which is preliminary data.</text>
</comment>
<sequence>MRRIARTILAWRIESGQDQVEVAKAVGWSNAKQSRIETAKLAVTPVDVMTLALHFGRPADERDALFRDAQTAQSSRWVEQISADAFAADVRDYVALEAEASGVRIFKIDVVPGLFQTEGYARAISKLGSAPDDDQYEERVQARIRRQARLQDEAPLGVRCVLTEAVLRLQVGGREAWLEQLRRIAELMELPNVDIRFLKSANGAYRAMGYPFSVLGFEDNEPDIGYIELLGTGVYLEKTAEVQPYVEAFEELWTSAEEPDGSRELLREIIGAAG</sequence>
<accession>A0A229SQ64</accession>
<gene>
    <name evidence="2" type="ORF">CF165_40700</name>
</gene>
<evidence type="ECO:0000259" key="1">
    <source>
        <dbReference type="Pfam" id="PF19054"/>
    </source>
</evidence>
<reference evidence="3" key="1">
    <citation type="submission" date="2017-07" db="EMBL/GenBank/DDBJ databases">
        <title>Comparative genome mining reveals phylogenetic distribution patterns of secondary metabolites in Amycolatopsis.</title>
        <authorList>
            <person name="Adamek M."/>
            <person name="Alanjary M."/>
            <person name="Sales-Ortells H."/>
            <person name="Goodfellow M."/>
            <person name="Bull A.T."/>
            <person name="Kalinowski J."/>
            <person name="Ziemert N."/>
        </authorList>
    </citation>
    <scope>NUCLEOTIDE SEQUENCE [LARGE SCALE GENOMIC DNA]</scope>
    <source>
        <strain evidence="3">H5</strain>
    </source>
</reference>
<dbReference type="InterPro" id="IPR043917">
    <property type="entry name" value="DUF5753"/>
</dbReference>